<evidence type="ECO:0000313" key="2">
    <source>
        <dbReference type="EMBL" id="KAL0383055.1"/>
    </source>
</evidence>
<evidence type="ECO:0000256" key="1">
    <source>
        <dbReference type="SAM" id="MobiDB-lite"/>
    </source>
</evidence>
<sequence length="308" mass="35441">MVYKPREDHMLLWQGKDSLEFTTVGNFLTKPLINQLQGYWEWTEDVLSPCGNRLRHLKIYDVVYASLFTYDHNSDIVKAFCKVWCPLTNTLLTSTGELSISLWDLRELVRLPMTGCLYDKVVQSALERRGVDEKRERFIPRSSKYLLYAYHLLQSADDNRCSHVSIDKWVKLLSNKTTKYHPSPPRKEKKTVRPKSTHNPLGDIAIHKRWSTAGEVLFAKLCIERSLKEEVYLVAYLASYLYVFVLPGKDVNYIRPSTFKMASLMANGRRVSLAIPVLATIYESLNTVATSPKPVGTSHSFPIHFVYS</sequence>
<feature type="region of interest" description="Disordered" evidence="1">
    <location>
        <begin position="178"/>
        <end position="200"/>
    </location>
</feature>
<accession>A0AAW2RT08</accession>
<protein>
    <recommendedName>
        <fullName evidence="3">Aminotransferase-like plant mobile domain-containing protein</fullName>
    </recommendedName>
</protein>
<proteinExistence type="predicted"/>
<reference evidence="2" key="1">
    <citation type="submission" date="2020-06" db="EMBL/GenBank/DDBJ databases">
        <authorList>
            <person name="Li T."/>
            <person name="Hu X."/>
            <person name="Zhang T."/>
            <person name="Song X."/>
            <person name="Zhang H."/>
            <person name="Dai N."/>
            <person name="Sheng W."/>
            <person name="Hou X."/>
            <person name="Wei L."/>
        </authorList>
    </citation>
    <scope>NUCLEOTIDE SEQUENCE</scope>
    <source>
        <strain evidence="2">KEN8</strain>
        <tissue evidence="2">Leaf</tissue>
    </source>
</reference>
<dbReference type="PANTHER" id="PTHR36607:SF20">
    <property type="entry name" value="AMINOTRANSFERASE-LIKE PLANT MOBILE DOMAIN-CONTAINING PROTEIN"/>
    <property type="match status" value="1"/>
</dbReference>
<reference evidence="2" key="2">
    <citation type="journal article" date="2024" name="Plant">
        <title>Genomic evolution and insights into agronomic trait innovations of Sesamum species.</title>
        <authorList>
            <person name="Miao H."/>
            <person name="Wang L."/>
            <person name="Qu L."/>
            <person name="Liu H."/>
            <person name="Sun Y."/>
            <person name="Le M."/>
            <person name="Wang Q."/>
            <person name="Wei S."/>
            <person name="Zheng Y."/>
            <person name="Lin W."/>
            <person name="Duan Y."/>
            <person name="Cao H."/>
            <person name="Xiong S."/>
            <person name="Wang X."/>
            <person name="Wei L."/>
            <person name="Li C."/>
            <person name="Ma Q."/>
            <person name="Ju M."/>
            <person name="Zhao R."/>
            <person name="Li G."/>
            <person name="Mu C."/>
            <person name="Tian Q."/>
            <person name="Mei H."/>
            <person name="Zhang T."/>
            <person name="Gao T."/>
            <person name="Zhang H."/>
        </authorList>
    </citation>
    <scope>NUCLEOTIDE SEQUENCE</scope>
    <source>
        <strain evidence="2">KEN8</strain>
    </source>
</reference>
<feature type="compositionally biased region" description="Basic residues" evidence="1">
    <location>
        <begin position="187"/>
        <end position="196"/>
    </location>
</feature>
<gene>
    <name evidence="2" type="ORF">Scaly_0592800</name>
</gene>
<dbReference type="PANTHER" id="PTHR36607">
    <property type="entry name" value="1,2-DIHYDROXY-3-KETO-5-METHYLTHIOPENTENE DIOXYGENASE 4"/>
    <property type="match status" value="1"/>
</dbReference>
<organism evidence="2">
    <name type="scientific">Sesamum calycinum</name>
    <dbReference type="NCBI Taxonomy" id="2727403"/>
    <lineage>
        <taxon>Eukaryota</taxon>
        <taxon>Viridiplantae</taxon>
        <taxon>Streptophyta</taxon>
        <taxon>Embryophyta</taxon>
        <taxon>Tracheophyta</taxon>
        <taxon>Spermatophyta</taxon>
        <taxon>Magnoliopsida</taxon>
        <taxon>eudicotyledons</taxon>
        <taxon>Gunneridae</taxon>
        <taxon>Pentapetalae</taxon>
        <taxon>asterids</taxon>
        <taxon>lamiids</taxon>
        <taxon>Lamiales</taxon>
        <taxon>Pedaliaceae</taxon>
        <taxon>Sesamum</taxon>
    </lineage>
</organism>
<evidence type="ECO:0008006" key="3">
    <source>
        <dbReference type="Google" id="ProtNLM"/>
    </source>
</evidence>
<dbReference type="AlphaFoldDB" id="A0AAW2RT08"/>
<dbReference type="EMBL" id="JACGWM010000003">
    <property type="protein sequence ID" value="KAL0383055.1"/>
    <property type="molecule type" value="Genomic_DNA"/>
</dbReference>
<comment type="caution">
    <text evidence="2">The sequence shown here is derived from an EMBL/GenBank/DDBJ whole genome shotgun (WGS) entry which is preliminary data.</text>
</comment>
<name>A0AAW2RT08_9LAMI</name>